<dbReference type="Proteomes" id="UP000634529">
    <property type="component" value="Unassembled WGS sequence"/>
</dbReference>
<gene>
    <name evidence="1" type="ORF">IFO66_17340</name>
</gene>
<organism evidence="1 2">
    <name type="scientific">Paenibacillus arenosi</name>
    <dbReference type="NCBI Taxonomy" id="2774142"/>
    <lineage>
        <taxon>Bacteria</taxon>
        <taxon>Bacillati</taxon>
        <taxon>Bacillota</taxon>
        <taxon>Bacilli</taxon>
        <taxon>Bacillales</taxon>
        <taxon>Paenibacillaceae</taxon>
        <taxon>Paenibacillus</taxon>
    </lineage>
</organism>
<dbReference type="RefSeq" id="WP_192026376.1">
    <property type="nucleotide sequence ID" value="NZ_JACYTN010000018.1"/>
</dbReference>
<protein>
    <submittedName>
        <fullName evidence="1">Uncharacterized protein</fullName>
    </submittedName>
</protein>
<evidence type="ECO:0000313" key="2">
    <source>
        <dbReference type="Proteomes" id="UP000634529"/>
    </source>
</evidence>
<name>A0ABR9B0Y4_9BACL</name>
<sequence>MKHNLRQDHMRFLKTPTVADLPLGEYFPHRFSINRLGSIATIEPDPKTGAVLFFMSTTCKDCNFEAIEAYCERFQYKTYLFVDGEQSFIDELREKYTPFFIERADISTLHAEINIEVVPWVYALNSVGQIVSGGIFNCIDRLCVKIDPLIKVFDTGAIANDVNQSVF</sequence>
<evidence type="ECO:0000313" key="1">
    <source>
        <dbReference type="EMBL" id="MBD8500057.1"/>
    </source>
</evidence>
<proteinExistence type="predicted"/>
<dbReference type="EMBL" id="JACYTN010000018">
    <property type="protein sequence ID" value="MBD8500057.1"/>
    <property type="molecule type" value="Genomic_DNA"/>
</dbReference>
<reference evidence="1 2" key="1">
    <citation type="submission" date="2020-09" db="EMBL/GenBank/DDBJ databases">
        <title>Paenibacillus sp. CAU 1523 isolated from sand of Haeundae Beach.</title>
        <authorList>
            <person name="Kim W."/>
        </authorList>
    </citation>
    <scope>NUCLEOTIDE SEQUENCE [LARGE SCALE GENOMIC DNA]</scope>
    <source>
        <strain evidence="1 2">CAU 1523</strain>
    </source>
</reference>
<comment type="caution">
    <text evidence="1">The sequence shown here is derived from an EMBL/GenBank/DDBJ whole genome shotgun (WGS) entry which is preliminary data.</text>
</comment>
<accession>A0ABR9B0Y4</accession>
<keyword evidence="2" id="KW-1185">Reference proteome</keyword>